<protein>
    <submittedName>
        <fullName evidence="2">Uncharacterized protein</fullName>
    </submittedName>
</protein>
<name>A0A2S5TD26_9GAMM</name>
<sequence length="172" mass="18323">MELLRGKALDVHATSRVSSSGSGDSLAVFTRFIAVFSLSGRQVQIVGRQPPVVYAGDDVVLVGEPDRTGIMRAICYINVTRGVGNVDQGPFLWILGGVLALVLSGIGLLSNLLVLLLSSPEEIARSGTLVALATVLPTLGIFLAGSWMLRRGRRIARAIRMIRDASKAALRK</sequence>
<comment type="caution">
    <text evidence="2">The sequence shown here is derived from an EMBL/GenBank/DDBJ whole genome shotgun (WGS) entry which is preliminary data.</text>
</comment>
<evidence type="ECO:0000313" key="2">
    <source>
        <dbReference type="EMBL" id="PPE72738.1"/>
    </source>
</evidence>
<feature type="transmembrane region" description="Helical" evidence="1">
    <location>
        <begin position="129"/>
        <end position="149"/>
    </location>
</feature>
<evidence type="ECO:0000313" key="3">
    <source>
        <dbReference type="Proteomes" id="UP000238220"/>
    </source>
</evidence>
<dbReference type="EMBL" id="PSNW01000010">
    <property type="protein sequence ID" value="PPE72738.1"/>
    <property type="molecule type" value="Genomic_DNA"/>
</dbReference>
<keyword evidence="1" id="KW-0472">Membrane</keyword>
<proteinExistence type="predicted"/>
<reference evidence="2 3" key="1">
    <citation type="submission" date="2018-02" db="EMBL/GenBank/DDBJ databases">
        <title>Genome sequencing of Solimonas sp. HR-BB.</title>
        <authorList>
            <person name="Lee Y."/>
            <person name="Jeon C.O."/>
        </authorList>
    </citation>
    <scope>NUCLEOTIDE SEQUENCE [LARGE SCALE GENOMIC DNA]</scope>
    <source>
        <strain evidence="2 3">HR-BB</strain>
    </source>
</reference>
<gene>
    <name evidence="2" type="ORF">C3942_16955</name>
</gene>
<keyword evidence="1" id="KW-1133">Transmembrane helix</keyword>
<evidence type="ECO:0000256" key="1">
    <source>
        <dbReference type="SAM" id="Phobius"/>
    </source>
</evidence>
<feature type="transmembrane region" description="Helical" evidence="1">
    <location>
        <begin position="91"/>
        <end position="117"/>
    </location>
</feature>
<keyword evidence="3" id="KW-1185">Reference proteome</keyword>
<keyword evidence="1" id="KW-0812">Transmembrane</keyword>
<dbReference type="RefSeq" id="WP_104231548.1">
    <property type="nucleotide sequence ID" value="NZ_PSNW01000010.1"/>
</dbReference>
<accession>A0A2S5TD26</accession>
<dbReference type="AlphaFoldDB" id="A0A2S5TD26"/>
<organism evidence="2 3">
    <name type="scientific">Solimonas fluminis</name>
    <dbReference type="NCBI Taxonomy" id="2086571"/>
    <lineage>
        <taxon>Bacteria</taxon>
        <taxon>Pseudomonadati</taxon>
        <taxon>Pseudomonadota</taxon>
        <taxon>Gammaproteobacteria</taxon>
        <taxon>Nevskiales</taxon>
        <taxon>Nevskiaceae</taxon>
        <taxon>Solimonas</taxon>
    </lineage>
</organism>
<dbReference type="Proteomes" id="UP000238220">
    <property type="component" value="Unassembled WGS sequence"/>
</dbReference>